<dbReference type="STRING" id="882.DVU_2445"/>
<sequence length="41" mass="4553">MVEEKGKHGGLVAGTRPAVCRRRERLNIHGGILCHWLSITT</sequence>
<keyword evidence="2" id="KW-1185">Reference proteome</keyword>
<dbReference type="HOGENOM" id="CLU_3269133_0_0_7"/>
<accession>Q729A7</accession>
<protein>
    <submittedName>
        <fullName evidence="1">Uncharacterized protein</fullName>
    </submittedName>
</protein>
<reference evidence="1 2" key="1">
    <citation type="journal article" date="2004" name="Nat. Biotechnol.">
        <title>The genome sequence of the anaerobic, sulfate-reducing bacterium Desulfovibrio vulgaris Hildenborough.</title>
        <authorList>
            <person name="Heidelberg J.F."/>
            <person name="Seshadri R."/>
            <person name="Haveman S.A."/>
            <person name="Hemme C.L."/>
            <person name="Paulsen I.T."/>
            <person name="Kolonay J.F."/>
            <person name="Eisen J.A."/>
            <person name="Ward N."/>
            <person name="Methe B."/>
            <person name="Brinkac L.M."/>
            <person name="Daugherty S.C."/>
            <person name="Deboy R.T."/>
            <person name="Dodson R.J."/>
            <person name="Durkin A.S."/>
            <person name="Madupu R."/>
            <person name="Nelson W.C."/>
            <person name="Sullivan S.A."/>
            <person name="Fouts D."/>
            <person name="Haft D.H."/>
            <person name="Selengut J."/>
            <person name="Peterson J.D."/>
            <person name="Davidsen T.M."/>
            <person name="Zafar N."/>
            <person name="Zhou L."/>
            <person name="Radune D."/>
            <person name="Dimitrov G."/>
            <person name="Hance M."/>
            <person name="Tran K."/>
            <person name="Khouri H."/>
            <person name="Gill J."/>
            <person name="Utterback T.R."/>
            <person name="Feldblyum T.V."/>
            <person name="Wall J.D."/>
            <person name="Voordouw G."/>
            <person name="Fraser C.M."/>
        </authorList>
    </citation>
    <scope>NUCLEOTIDE SEQUENCE [LARGE SCALE GENOMIC DNA]</scope>
    <source>
        <strain evidence="2">ATCC 29579 / DSM 644 / NCIMB 8303 / VKM B-1760 / Hildenborough</strain>
    </source>
</reference>
<dbReference type="Proteomes" id="UP000002194">
    <property type="component" value="Chromosome"/>
</dbReference>
<dbReference type="AlphaFoldDB" id="Q729A7"/>
<evidence type="ECO:0000313" key="2">
    <source>
        <dbReference type="Proteomes" id="UP000002194"/>
    </source>
</evidence>
<evidence type="ECO:0000313" key="1">
    <source>
        <dbReference type="EMBL" id="AAS96917.1"/>
    </source>
</evidence>
<dbReference type="KEGG" id="dvu:DVU_2445"/>
<organism evidence="1 2">
    <name type="scientific">Nitratidesulfovibrio vulgaris (strain ATCC 29579 / DSM 644 / CCUG 34227 / NCIMB 8303 / VKM B-1760 / Hildenborough)</name>
    <name type="common">Desulfovibrio vulgaris</name>
    <dbReference type="NCBI Taxonomy" id="882"/>
    <lineage>
        <taxon>Bacteria</taxon>
        <taxon>Pseudomonadati</taxon>
        <taxon>Thermodesulfobacteriota</taxon>
        <taxon>Desulfovibrionia</taxon>
        <taxon>Desulfovibrionales</taxon>
        <taxon>Desulfovibrionaceae</taxon>
        <taxon>Nitratidesulfovibrio</taxon>
    </lineage>
</organism>
<dbReference type="EMBL" id="AE017285">
    <property type="protein sequence ID" value="AAS96917.1"/>
    <property type="molecule type" value="Genomic_DNA"/>
</dbReference>
<proteinExistence type="predicted"/>
<dbReference type="EnsemblBacteria" id="AAS96917">
    <property type="protein sequence ID" value="AAS96917"/>
    <property type="gene ID" value="DVU_2445"/>
</dbReference>
<dbReference type="PaxDb" id="882-DVU_2445"/>
<name>Q729A7_NITV2</name>
<gene>
    <name evidence="1" type="ordered locus">DVU_2445</name>
</gene>